<name>A0ABU8P0C2_9CORY</name>
<gene>
    <name evidence="1" type="ORF">V5S96_10220</name>
</gene>
<proteinExistence type="predicted"/>
<comment type="caution">
    <text evidence="1">The sequence shown here is derived from an EMBL/GenBank/DDBJ whole genome shotgun (WGS) entry which is preliminary data.</text>
</comment>
<accession>A0ABU8P0C2</accession>
<dbReference type="RefSeq" id="WP_337890917.1">
    <property type="nucleotide sequence ID" value="NZ_JBAHVI010000010.1"/>
</dbReference>
<keyword evidence="2" id="KW-1185">Reference proteome</keyword>
<evidence type="ECO:0000313" key="1">
    <source>
        <dbReference type="EMBL" id="MEJ4100726.1"/>
    </source>
</evidence>
<dbReference type="Proteomes" id="UP001359781">
    <property type="component" value="Unassembled WGS sequence"/>
</dbReference>
<reference evidence="1 2" key="1">
    <citation type="submission" date="2024-02" db="EMBL/GenBank/DDBJ databases">
        <title>Whole genome sequencing and characterization of Corynebacterium isolated from the ocular surface of dry eye disease sufferers.</title>
        <authorList>
            <person name="Naqvi M."/>
        </authorList>
    </citation>
    <scope>NUCLEOTIDE SEQUENCE [LARGE SCALE GENOMIC DNA]</scope>
    <source>
        <strain evidence="1 2">PCRF</strain>
    </source>
</reference>
<protein>
    <submittedName>
        <fullName evidence="1">Uncharacterized protein</fullName>
    </submittedName>
</protein>
<evidence type="ECO:0000313" key="2">
    <source>
        <dbReference type="Proteomes" id="UP001359781"/>
    </source>
</evidence>
<dbReference type="EMBL" id="JBAHVJ010000011">
    <property type="protein sequence ID" value="MEJ4100726.1"/>
    <property type="molecule type" value="Genomic_DNA"/>
</dbReference>
<sequence>MVTPEAVADYLGESTAALPELAEITEAVTALIIGYKGAPTDKWGADVAFGAKMLCARIYRRRNSPAGVEALGELGPVYVSRNDPDLAQLLKLGRYAPLQVG</sequence>
<organism evidence="1 2">
    <name type="scientific">Corynebacterium mastitidis</name>
    <dbReference type="NCBI Taxonomy" id="161890"/>
    <lineage>
        <taxon>Bacteria</taxon>
        <taxon>Bacillati</taxon>
        <taxon>Actinomycetota</taxon>
        <taxon>Actinomycetes</taxon>
        <taxon>Mycobacteriales</taxon>
        <taxon>Corynebacteriaceae</taxon>
        <taxon>Corynebacterium</taxon>
    </lineage>
</organism>